<evidence type="ECO:0000313" key="3">
    <source>
        <dbReference type="EMBL" id="GES98403.1"/>
    </source>
</evidence>
<evidence type="ECO:0000313" key="4">
    <source>
        <dbReference type="Proteomes" id="UP000247702"/>
    </source>
</evidence>
<evidence type="ECO:0000256" key="1">
    <source>
        <dbReference type="SAM" id="Phobius"/>
    </source>
</evidence>
<keyword evidence="1" id="KW-0812">Transmembrane</keyword>
<proteinExistence type="predicted"/>
<dbReference type="Proteomes" id="UP000247702">
    <property type="component" value="Unassembled WGS sequence"/>
</dbReference>
<sequence length="129" mass="14186">MSGEQLQHALDSGMDATYGKVFQASEESRGLIDQTRHYTQAICSQLCDTTKHCWHKFPPFRWATYTLTAFNAIPIAILLFWVIVGLGFVSLPVVGVFVFIAFIVAACALLVWGGFQVGLAILSKLGFAK</sequence>
<dbReference type="EMBL" id="BEXD01001225">
    <property type="protein sequence ID" value="GBB93065.1"/>
    <property type="molecule type" value="Genomic_DNA"/>
</dbReference>
<dbReference type="OrthoDB" id="2359273at2759"/>
<feature type="transmembrane region" description="Helical" evidence="1">
    <location>
        <begin position="62"/>
        <end position="84"/>
    </location>
</feature>
<accession>A0A2Z6QU85</accession>
<dbReference type="AlphaFoldDB" id="A0A2Z6QU85"/>
<keyword evidence="4" id="KW-1185">Reference proteome</keyword>
<reference evidence="2 4" key="1">
    <citation type="submission" date="2017-11" db="EMBL/GenBank/DDBJ databases">
        <title>The genome of Rhizophagus clarus HR1 reveals common genetic basis of auxotrophy among arbuscular mycorrhizal fungi.</title>
        <authorList>
            <person name="Kobayashi Y."/>
        </authorList>
    </citation>
    <scope>NUCLEOTIDE SEQUENCE [LARGE SCALE GENOMIC DNA]</scope>
    <source>
        <strain evidence="2 4">HR1</strain>
    </source>
</reference>
<dbReference type="EMBL" id="BLAL01000268">
    <property type="protein sequence ID" value="GES98403.1"/>
    <property type="molecule type" value="Genomic_DNA"/>
</dbReference>
<keyword evidence="1" id="KW-0472">Membrane</keyword>
<comment type="caution">
    <text evidence="2">The sequence shown here is derived from an EMBL/GenBank/DDBJ whole genome shotgun (WGS) entry which is preliminary data.</text>
</comment>
<organism evidence="2 4">
    <name type="scientific">Rhizophagus clarus</name>
    <dbReference type="NCBI Taxonomy" id="94130"/>
    <lineage>
        <taxon>Eukaryota</taxon>
        <taxon>Fungi</taxon>
        <taxon>Fungi incertae sedis</taxon>
        <taxon>Mucoromycota</taxon>
        <taxon>Glomeromycotina</taxon>
        <taxon>Glomeromycetes</taxon>
        <taxon>Glomerales</taxon>
        <taxon>Glomeraceae</taxon>
        <taxon>Rhizophagus</taxon>
    </lineage>
</organism>
<evidence type="ECO:0000313" key="2">
    <source>
        <dbReference type="EMBL" id="GBB93065.1"/>
    </source>
</evidence>
<keyword evidence="1" id="KW-1133">Transmembrane helix</keyword>
<protein>
    <submittedName>
        <fullName evidence="2">Uncharacterized protein</fullName>
    </submittedName>
</protein>
<name>A0A2Z6QU85_9GLOM</name>
<reference evidence="3" key="2">
    <citation type="submission" date="2019-10" db="EMBL/GenBank/DDBJ databases">
        <title>Conservation and host-specific expression of non-tandemly repeated heterogenous ribosome RNA gene in arbuscular mycorrhizal fungi.</title>
        <authorList>
            <person name="Maeda T."/>
            <person name="Kobayashi Y."/>
            <person name="Nakagawa T."/>
            <person name="Ezawa T."/>
            <person name="Yamaguchi K."/>
            <person name="Bino T."/>
            <person name="Nishimoto Y."/>
            <person name="Shigenobu S."/>
            <person name="Kawaguchi M."/>
        </authorList>
    </citation>
    <scope>NUCLEOTIDE SEQUENCE</scope>
    <source>
        <strain evidence="3">HR1</strain>
    </source>
</reference>
<gene>
    <name evidence="3" type="ORF">RCL2_002495300</name>
    <name evidence="2" type="ORF">RclHR1_02100014</name>
</gene>
<feature type="transmembrane region" description="Helical" evidence="1">
    <location>
        <begin position="96"/>
        <end position="122"/>
    </location>
</feature>
<dbReference type="Proteomes" id="UP000615446">
    <property type="component" value="Unassembled WGS sequence"/>
</dbReference>